<dbReference type="RefSeq" id="WP_066137251.1">
    <property type="nucleotide sequence ID" value="NZ_CP014527.1"/>
</dbReference>
<accession>A0A143DGX7</accession>
<reference evidence="2 3" key="1">
    <citation type="submission" date="2016-02" db="EMBL/GenBank/DDBJ databases">
        <title>Complete Genome of H5569, the type strain of the newly described species Haematospirillium jordaniae.</title>
        <authorList>
            <person name="Nicholson A.C."/>
            <person name="Humrighouse B.W."/>
            <person name="Loparov V."/>
            <person name="McQuiston J.R."/>
        </authorList>
    </citation>
    <scope>NUCLEOTIDE SEQUENCE [LARGE SCALE GENOMIC DNA]</scope>
    <source>
        <strain evidence="2 3">H5569</strain>
        <plasmid evidence="3">Plasmid unnamed 2</plasmid>
    </source>
</reference>
<evidence type="ECO:0000313" key="3">
    <source>
        <dbReference type="Proteomes" id="UP000076066"/>
    </source>
</evidence>
<gene>
    <name evidence="2" type="ORF">AY555_10930</name>
</gene>
<dbReference type="KEGG" id="hjo:AY555_10930"/>
<geneLocation type="plasmid" evidence="2 3">
    <name>unnamed 2</name>
</geneLocation>
<name>A0A143DGX7_9PROT</name>
<sequence>MELVDSGNLDAQVGAMSRRLLALAWMMPPLIFPRSLQVSRTLRAMSERGWKITVVAVPPDVEPFAAQDPRLEAFYRGSFEIRYVEPREEVESSPLWLRIVRHILRTKNTRDPNWIRRASTALCQQIAAESPDALISFAQPWINHRVALRVKRRHPQLAWVVHFSDPWVDSPYFIPPNENARATAIKQEREIISTADAVIFTTRETADLVMAKYPASWGGKVHVLSHGYDADILELIEPRPQSERFTIIHTGNLYEKREPYALLRALATLRAELSAAELRVEFVGHATQAMQERVKQLDLDDIVSLAPNVPFLDSLAIAQSADLLLVIDAPAEHSVFLPSKIVDYLSLRRPILALTPQAGASARVLGGLGFPTVDPTDEAGILAKLRESLARWQKGESVTPVPSSEMLRAFDIREVTAGFEEVVVSAISDEERKHA</sequence>
<dbReference type="Proteomes" id="UP000076066">
    <property type="component" value="Plasmid unnamed 2"/>
</dbReference>
<dbReference type="Gene3D" id="3.40.50.2000">
    <property type="entry name" value="Glycogen Phosphorylase B"/>
    <property type="match status" value="2"/>
</dbReference>
<organism evidence="2 3">
    <name type="scientific">Haematospirillum jordaniae</name>
    <dbReference type="NCBI Taxonomy" id="1549855"/>
    <lineage>
        <taxon>Bacteria</taxon>
        <taxon>Pseudomonadati</taxon>
        <taxon>Pseudomonadota</taxon>
        <taxon>Alphaproteobacteria</taxon>
        <taxon>Rhodospirillales</taxon>
        <taxon>Novispirillaceae</taxon>
        <taxon>Haematospirillum</taxon>
    </lineage>
</organism>
<dbReference type="EMBL" id="CP014527">
    <property type="protein sequence ID" value="AMW35876.1"/>
    <property type="molecule type" value="Genomic_DNA"/>
</dbReference>
<dbReference type="AlphaFoldDB" id="A0A143DGX7"/>
<dbReference type="OrthoDB" id="9787293at2"/>
<dbReference type="InterPro" id="IPR028098">
    <property type="entry name" value="Glyco_trans_4-like_N"/>
</dbReference>
<evidence type="ECO:0000259" key="1">
    <source>
        <dbReference type="Pfam" id="PF13579"/>
    </source>
</evidence>
<keyword evidence="3" id="KW-1185">Reference proteome</keyword>
<evidence type="ECO:0000313" key="2">
    <source>
        <dbReference type="EMBL" id="AMW35876.1"/>
    </source>
</evidence>
<dbReference type="GeneID" id="53317660"/>
<dbReference type="PANTHER" id="PTHR12526:SF600">
    <property type="entry name" value="GLYCOSYL TRANSFERASE GROUP 1"/>
    <property type="match status" value="1"/>
</dbReference>
<dbReference type="PANTHER" id="PTHR12526">
    <property type="entry name" value="GLYCOSYLTRANSFERASE"/>
    <property type="match status" value="1"/>
</dbReference>
<dbReference type="SUPFAM" id="SSF53756">
    <property type="entry name" value="UDP-Glycosyltransferase/glycogen phosphorylase"/>
    <property type="match status" value="1"/>
</dbReference>
<proteinExistence type="predicted"/>
<dbReference type="Pfam" id="PF13579">
    <property type="entry name" value="Glyco_trans_4_4"/>
    <property type="match status" value="1"/>
</dbReference>
<protein>
    <recommendedName>
        <fullName evidence="1">Glycosyltransferase subfamily 4-like N-terminal domain-containing protein</fullName>
    </recommendedName>
</protein>
<feature type="domain" description="Glycosyltransferase subfamily 4-like N-terminal" evidence="1">
    <location>
        <begin position="38"/>
        <end position="223"/>
    </location>
</feature>
<keyword evidence="2" id="KW-0614">Plasmid</keyword>
<dbReference type="GO" id="GO:0016757">
    <property type="term" value="F:glycosyltransferase activity"/>
    <property type="evidence" value="ECO:0007669"/>
    <property type="project" value="TreeGrafter"/>
</dbReference>